<feature type="compositionally biased region" description="Basic and acidic residues" evidence="1">
    <location>
        <begin position="95"/>
        <end position="108"/>
    </location>
</feature>
<proteinExistence type="predicted"/>
<organism evidence="2 3">
    <name type="scientific">Stenotrophomonas lacuserhaii</name>
    <dbReference type="NCBI Taxonomy" id="2760084"/>
    <lineage>
        <taxon>Bacteria</taxon>
        <taxon>Pseudomonadati</taxon>
        <taxon>Pseudomonadota</taxon>
        <taxon>Gammaproteobacteria</taxon>
        <taxon>Lysobacterales</taxon>
        <taxon>Lysobacteraceae</taxon>
        <taxon>Stenotrophomonas</taxon>
    </lineage>
</organism>
<reference evidence="2 3" key="1">
    <citation type="submission" date="2020-08" db="EMBL/GenBank/DDBJ databases">
        <title>A Genomic Blueprint of the Chicken Gut Microbiome.</title>
        <authorList>
            <person name="Gilroy R."/>
            <person name="Ravi A."/>
            <person name="Getino M."/>
            <person name="Pursley I."/>
            <person name="Horton D.L."/>
            <person name="Alikhan N.-F."/>
            <person name="Baker D."/>
            <person name="Gharbi K."/>
            <person name="Hall N."/>
            <person name="Watson M."/>
            <person name="Adriaenssens E.M."/>
            <person name="Foster-Nyarko E."/>
            <person name="Jarju S."/>
            <person name="Secka A."/>
            <person name="Antonio M."/>
            <person name="Oren A."/>
            <person name="Chaudhuri R."/>
            <person name="La Ragione R.M."/>
            <person name="Hildebrand F."/>
            <person name="Pallen M.J."/>
        </authorList>
    </citation>
    <scope>NUCLEOTIDE SEQUENCE [LARGE SCALE GENOMIC DNA]</scope>
    <source>
        <strain evidence="2 3">Sa5BUN4</strain>
    </source>
</reference>
<gene>
    <name evidence="2" type="ORF">H9654_00585</name>
</gene>
<accession>A0A8X8K0T8</accession>
<evidence type="ECO:0008006" key="4">
    <source>
        <dbReference type="Google" id="ProtNLM"/>
    </source>
</evidence>
<dbReference type="AlphaFoldDB" id="A0A8X8K0T8"/>
<feature type="region of interest" description="Disordered" evidence="1">
    <location>
        <begin position="232"/>
        <end position="253"/>
    </location>
</feature>
<dbReference type="Proteomes" id="UP000636938">
    <property type="component" value="Unassembled WGS sequence"/>
</dbReference>
<name>A0A8X8K0T8_9GAMM</name>
<protein>
    <recommendedName>
        <fullName evidence="4">DUF1376 domain-containing protein</fullName>
    </recommendedName>
</protein>
<evidence type="ECO:0000313" key="2">
    <source>
        <dbReference type="EMBL" id="MBD7952689.1"/>
    </source>
</evidence>
<sequence length="327" mass="34609">MAGDWIKFDVTTPDKPEVVRMAAVLGIDQDAVVGKLLRVWVWADQNSITSNGGCNGVTVTSAFLDRLTFCPGFTGAMRNVGWLTGEDGNLSLPNFERHNGKTAKERAVTNRRVAKSRAGKGTSNAPSVTDVTVPPLQTPLPEKRERREEASTPDTSQQAPEISEGATLAGQACLMMRRAGCHTTNPSHPDLLAALGEGVTPQALGDTVTEGLSRAPPVAKPFAWAITTARARHAEGPKQPPQNTGTQHGTRRLAPADQVEQFIRAREQGGNVIDATPAIAARHGSVVEAHGSDLRPQVDEWVHGGSGGGRGEDVVEGSFRVVGKANG</sequence>
<keyword evidence="3" id="KW-1185">Reference proteome</keyword>
<comment type="caution">
    <text evidence="2">The sequence shown here is derived from an EMBL/GenBank/DDBJ whole genome shotgun (WGS) entry which is preliminary data.</text>
</comment>
<dbReference type="RefSeq" id="WP_191768180.1">
    <property type="nucleotide sequence ID" value="NZ_JACSQS010000001.1"/>
</dbReference>
<dbReference type="EMBL" id="JACSQS010000001">
    <property type="protein sequence ID" value="MBD7952689.1"/>
    <property type="molecule type" value="Genomic_DNA"/>
</dbReference>
<feature type="compositionally biased region" description="Polar residues" evidence="1">
    <location>
        <begin position="121"/>
        <end position="130"/>
    </location>
</feature>
<feature type="region of interest" description="Disordered" evidence="1">
    <location>
        <begin position="95"/>
        <end position="164"/>
    </location>
</feature>
<evidence type="ECO:0000256" key="1">
    <source>
        <dbReference type="SAM" id="MobiDB-lite"/>
    </source>
</evidence>
<feature type="compositionally biased region" description="Basic and acidic residues" evidence="1">
    <location>
        <begin position="141"/>
        <end position="150"/>
    </location>
</feature>
<evidence type="ECO:0000313" key="3">
    <source>
        <dbReference type="Proteomes" id="UP000636938"/>
    </source>
</evidence>